<evidence type="ECO:0000256" key="1">
    <source>
        <dbReference type="SAM" id="MobiDB-lite"/>
    </source>
</evidence>
<comment type="caution">
    <text evidence="2">The sequence shown here is derived from an EMBL/GenBank/DDBJ whole genome shotgun (WGS) entry which is preliminary data.</text>
</comment>
<protein>
    <submittedName>
        <fullName evidence="2">Uncharacterized protein</fullName>
    </submittedName>
</protein>
<gene>
    <name evidence="2" type="ORF">CDAR_95081</name>
</gene>
<organism evidence="2 3">
    <name type="scientific">Caerostris darwini</name>
    <dbReference type="NCBI Taxonomy" id="1538125"/>
    <lineage>
        <taxon>Eukaryota</taxon>
        <taxon>Metazoa</taxon>
        <taxon>Ecdysozoa</taxon>
        <taxon>Arthropoda</taxon>
        <taxon>Chelicerata</taxon>
        <taxon>Arachnida</taxon>
        <taxon>Araneae</taxon>
        <taxon>Araneomorphae</taxon>
        <taxon>Entelegynae</taxon>
        <taxon>Araneoidea</taxon>
        <taxon>Araneidae</taxon>
        <taxon>Caerostris</taxon>
    </lineage>
</organism>
<evidence type="ECO:0000313" key="2">
    <source>
        <dbReference type="EMBL" id="GIX97038.1"/>
    </source>
</evidence>
<proteinExistence type="predicted"/>
<keyword evidence="3" id="KW-1185">Reference proteome</keyword>
<accession>A0AAV4PLI9</accession>
<dbReference type="EMBL" id="BPLQ01003002">
    <property type="protein sequence ID" value="GIX97038.1"/>
    <property type="molecule type" value="Genomic_DNA"/>
</dbReference>
<reference evidence="2 3" key="1">
    <citation type="submission" date="2021-06" db="EMBL/GenBank/DDBJ databases">
        <title>Caerostris darwini draft genome.</title>
        <authorList>
            <person name="Kono N."/>
            <person name="Arakawa K."/>
        </authorList>
    </citation>
    <scope>NUCLEOTIDE SEQUENCE [LARGE SCALE GENOMIC DNA]</scope>
</reference>
<name>A0AAV4PLI9_9ARAC</name>
<dbReference type="AlphaFoldDB" id="A0AAV4PLI9"/>
<feature type="compositionally biased region" description="Basic and acidic residues" evidence="1">
    <location>
        <begin position="1"/>
        <end position="12"/>
    </location>
</feature>
<evidence type="ECO:0000313" key="3">
    <source>
        <dbReference type="Proteomes" id="UP001054837"/>
    </source>
</evidence>
<feature type="region of interest" description="Disordered" evidence="1">
    <location>
        <begin position="78"/>
        <end position="136"/>
    </location>
</feature>
<feature type="region of interest" description="Disordered" evidence="1">
    <location>
        <begin position="1"/>
        <end position="46"/>
    </location>
</feature>
<dbReference type="Proteomes" id="UP001054837">
    <property type="component" value="Unassembled WGS sequence"/>
</dbReference>
<sequence>MSCKREEKKEHFPAMIRNVPLGTLPQTTSGQHTPRRASEGRSAQKFLKDTSLSQSILGDILRVHAKPLRDLDLKVNREDPVLGTSGPGSSPKMLCASTPLPTQKPLNDVIHTPARGSASRQRELLAGFSPPPPNDQ</sequence>